<accession>A0ACC4E313</accession>
<gene>
    <name evidence="1" type="ORF">ACCO45_004052</name>
</gene>
<evidence type="ECO:0000313" key="2">
    <source>
        <dbReference type="Proteomes" id="UP001638806"/>
    </source>
</evidence>
<name>A0ACC4E313_PURLI</name>
<dbReference type="EMBL" id="JBGNUJ010000003">
    <property type="protein sequence ID" value="KAL3962529.1"/>
    <property type="molecule type" value="Genomic_DNA"/>
</dbReference>
<reference evidence="1" key="1">
    <citation type="submission" date="2024-12" db="EMBL/GenBank/DDBJ databases">
        <title>Comparative genomics and development of molecular markers within Purpureocillium lilacinum and among Purpureocillium species.</title>
        <authorList>
            <person name="Yeh Z.-Y."/>
            <person name="Ni N.-T."/>
            <person name="Lo P.-H."/>
            <person name="Mushyakhwo K."/>
            <person name="Lin C.-F."/>
            <person name="Nai Y.-S."/>
        </authorList>
    </citation>
    <scope>NUCLEOTIDE SEQUENCE</scope>
    <source>
        <strain evidence="1">NCHU-NPUST-175</strain>
    </source>
</reference>
<evidence type="ECO:0000313" key="1">
    <source>
        <dbReference type="EMBL" id="KAL3962529.1"/>
    </source>
</evidence>
<sequence>MDEYYHYERPSSRAPLIVALLISIGGFYLLYRCLDSYYKYGT</sequence>
<dbReference type="Proteomes" id="UP001638806">
    <property type="component" value="Unassembled WGS sequence"/>
</dbReference>
<organism evidence="1 2">
    <name type="scientific">Purpureocillium lilacinum</name>
    <name type="common">Paecilomyces lilacinus</name>
    <dbReference type="NCBI Taxonomy" id="33203"/>
    <lineage>
        <taxon>Eukaryota</taxon>
        <taxon>Fungi</taxon>
        <taxon>Dikarya</taxon>
        <taxon>Ascomycota</taxon>
        <taxon>Pezizomycotina</taxon>
        <taxon>Sordariomycetes</taxon>
        <taxon>Hypocreomycetidae</taxon>
        <taxon>Hypocreales</taxon>
        <taxon>Ophiocordycipitaceae</taxon>
        <taxon>Purpureocillium</taxon>
    </lineage>
</organism>
<protein>
    <submittedName>
        <fullName evidence="1">Uncharacterized protein</fullName>
    </submittedName>
</protein>
<proteinExistence type="predicted"/>
<keyword evidence="2" id="KW-1185">Reference proteome</keyword>
<comment type="caution">
    <text evidence="1">The sequence shown here is derived from an EMBL/GenBank/DDBJ whole genome shotgun (WGS) entry which is preliminary data.</text>
</comment>